<evidence type="ECO:0000313" key="7">
    <source>
        <dbReference type="Proteomes" id="UP000030652"/>
    </source>
</evidence>
<keyword evidence="6" id="KW-0255">Endonuclease</keyword>
<comment type="similarity">
    <text evidence="1">Belongs to the type-I restriction system S methylase family.</text>
</comment>
<keyword evidence="2" id="KW-0680">Restriction system</keyword>
<dbReference type="GO" id="GO:0003677">
    <property type="term" value="F:DNA binding"/>
    <property type="evidence" value="ECO:0007669"/>
    <property type="project" value="UniProtKB-KW"/>
</dbReference>
<evidence type="ECO:0000313" key="6">
    <source>
        <dbReference type="EMBL" id="KHE91795.1"/>
    </source>
</evidence>
<reference evidence="6 7" key="1">
    <citation type="submission" date="2014-10" db="EMBL/GenBank/DDBJ databases">
        <title>Draft genome of anammox bacterium scalindua brodae, obtained using differential coverage binning of sequence data from two enrichment reactors.</title>
        <authorList>
            <person name="Speth D.R."/>
            <person name="Russ L."/>
            <person name="Kartal B."/>
            <person name="Op den Camp H.J."/>
            <person name="Dutilh B.E."/>
            <person name="Jetten M.S."/>
        </authorList>
    </citation>
    <scope>NUCLEOTIDE SEQUENCE [LARGE SCALE GENOMIC DNA]</scope>
    <source>
        <strain evidence="6">RU1</strain>
    </source>
</reference>
<dbReference type="InterPro" id="IPR051212">
    <property type="entry name" value="Type-I_RE_S_subunit"/>
</dbReference>
<dbReference type="Gene3D" id="1.10.287.1120">
    <property type="entry name" value="Bipartite methylase S protein"/>
    <property type="match status" value="1"/>
</dbReference>
<proteinExistence type="inferred from homology"/>
<dbReference type="SUPFAM" id="SSF116734">
    <property type="entry name" value="DNA methylase specificity domain"/>
    <property type="match status" value="2"/>
</dbReference>
<dbReference type="Proteomes" id="UP000030652">
    <property type="component" value="Unassembled WGS sequence"/>
</dbReference>
<dbReference type="AlphaFoldDB" id="A0A0B0EMA2"/>
<evidence type="ECO:0000259" key="5">
    <source>
        <dbReference type="Pfam" id="PF01420"/>
    </source>
</evidence>
<dbReference type="InterPro" id="IPR000055">
    <property type="entry name" value="Restrct_endonuc_typeI_TRD"/>
</dbReference>
<evidence type="ECO:0000256" key="2">
    <source>
        <dbReference type="ARBA" id="ARBA00022747"/>
    </source>
</evidence>
<dbReference type="PATRIC" id="fig|237368.3.peg.2697"/>
<keyword evidence="6" id="KW-0540">Nuclease</keyword>
<dbReference type="PANTHER" id="PTHR43140">
    <property type="entry name" value="TYPE-1 RESTRICTION ENZYME ECOKI SPECIFICITY PROTEIN"/>
    <property type="match status" value="1"/>
</dbReference>
<feature type="domain" description="Type I restriction modification DNA specificity" evidence="5">
    <location>
        <begin position="21"/>
        <end position="204"/>
    </location>
</feature>
<keyword evidence="6" id="KW-0378">Hydrolase</keyword>
<dbReference type="GO" id="GO:0009307">
    <property type="term" value="P:DNA restriction-modification system"/>
    <property type="evidence" value="ECO:0007669"/>
    <property type="project" value="UniProtKB-KW"/>
</dbReference>
<gene>
    <name evidence="6" type="ORF">SCABRO_02496</name>
</gene>
<keyword evidence="3" id="KW-0238">DNA-binding</keyword>
<evidence type="ECO:0000256" key="1">
    <source>
        <dbReference type="ARBA" id="ARBA00010923"/>
    </source>
</evidence>
<keyword evidence="4" id="KW-0175">Coiled coil</keyword>
<dbReference type="InterPro" id="IPR044946">
    <property type="entry name" value="Restrct_endonuc_typeI_TRD_sf"/>
</dbReference>
<protein>
    <submittedName>
        <fullName evidence="6">Putative restriction endonuclease</fullName>
    </submittedName>
</protein>
<organism evidence="6 7">
    <name type="scientific">Candidatus Scalindua brodae</name>
    <dbReference type="NCBI Taxonomy" id="237368"/>
    <lineage>
        <taxon>Bacteria</taxon>
        <taxon>Pseudomonadati</taxon>
        <taxon>Planctomycetota</taxon>
        <taxon>Candidatus Brocadiia</taxon>
        <taxon>Candidatus Brocadiales</taxon>
        <taxon>Candidatus Scalinduaceae</taxon>
        <taxon>Candidatus Scalindua</taxon>
    </lineage>
</organism>
<name>A0A0B0EMA2_9BACT</name>
<dbReference type="PANTHER" id="PTHR43140:SF1">
    <property type="entry name" value="TYPE I RESTRICTION ENZYME ECOKI SPECIFICITY SUBUNIT"/>
    <property type="match status" value="1"/>
</dbReference>
<dbReference type="eggNOG" id="COG0732">
    <property type="taxonomic scope" value="Bacteria"/>
</dbReference>
<dbReference type="Gene3D" id="3.90.220.20">
    <property type="entry name" value="DNA methylase specificity domains"/>
    <property type="match status" value="2"/>
</dbReference>
<evidence type="ECO:0000256" key="3">
    <source>
        <dbReference type="ARBA" id="ARBA00023125"/>
    </source>
</evidence>
<dbReference type="REBASE" id="103267">
    <property type="entry name" value="S.SbrRU1ORF2495P"/>
</dbReference>
<dbReference type="EMBL" id="JRYO01000177">
    <property type="protein sequence ID" value="KHE91795.1"/>
    <property type="molecule type" value="Genomic_DNA"/>
</dbReference>
<sequence length="452" mass="51164">MRYGTYDKYKKGTLFDVLPAHWPEERIHDIAKIKTSNVDKKSKEDEDVVKLCNYLDVYNNSKIDSSLDFMVATASKSDIKRFTLKRGDVVITKDSEDPFDIGIPALINEDIDGLVCGYHLTIIQSDQERLLGNYLYYALEADRSKHQFTLASNGVTRFGLTQQGTKNLKICVPSLDEQKKIADFLDYKTQQIDQLIEKKKALIEKLNEQRIAVITQAVTKGLDKNAKMKPSGVDWLGDVPEHWEVKRLRFCIVTNPVKSETKSVEDDDLVSFVPMDAVEEYGGMDVGQTKMLEEVYNGYTYFKENDVVVAKITPCFENGKGSIALGLTNGIGFGTTEFHVLRGGNKTNKNFLFYMTISHSFRDIGASEMLGAGGQKRIPENFIKDFRQGIPDINEQEEIVTHIEKKLNRLDNMVRINKEAIDAYAEYRNSLITAAVTGKIDVRDFDVEKDVA</sequence>
<dbReference type="GO" id="GO:0004519">
    <property type="term" value="F:endonuclease activity"/>
    <property type="evidence" value="ECO:0007669"/>
    <property type="project" value="UniProtKB-KW"/>
</dbReference>
<evidence type="ECO:0000256" key="4">
    <source>
        <dbReference type="SAM" id="Coils"/>
    </source>
</evidence>
<dbReference type="Pfam" id="PF01420">
    <property type="entry name" value="Methylase_S"/>
    <property type="match status" value="1"/>
</dbReference>
<accession>A0A0B0EMA2</accession>
<feature type="coiled-coil region" evidence="4">
    <location>
        <begin position="185"/>
        <end position="212"/>
    </location>
</feature>
<comment type="caution">
    <text evidence="6">The sequence shown here is derived from an EMBL/GenBank/DDBJ whole genome shotgun (WGS) entry which is preliminary data.</text>
</comment>
<dbReference type="CDD" id="cd17260">
    <property type="entry name" value="RMtype1_S_EcoEI-TRD1-CR1_like"/>
    <property type="match status" value="1"/>
</dbReference>